<dbReference type="InterPro" id="IPR020845">
    <property type="entry name" value="AMP-binding_CS"/>
</dbReference>
<dbReference type="GO" id="GO:0044550">
    <property type="term" value="P:secondary metabolite biosynthetic process"/>
    <property type="evidence" value="ECO:0007669"/>
    <property type="project" value="TreeGrafter"/>
</dbReference>
<proteinExistence type="predicted"/>
<reference evidence="2 3" key="1">
    <citation type="submission" date="2019-03" db="EMBL/GenBank/DDBJ databases">
        <title>Genomic Encyclopedia of Type Strains, Phase IV (KMG-IV): sequencing the most valuable type-strain genomes for metagenomic binning, comparative biology and taxonomic classification.</title>
        <authorList>
            <person name="Goeker M."/>
        </authorList>
    </citation>
    <scope>NUCLEOTIDE SEQUENCE [LARGE SCALE GENOMIC DNA]</scope>
    <source>
        <strain evidence="2 3">DSM 24176</strain>
    </source>
</reference>
<keyword evidence="3" id="KW-1185">Reference proteome</keyword>
<dbReference type="PANTHER" id="PTHR45527:SF1">
    <property type="entry name" value="FATTY ACID SYNTHASE"/>
    <property type="match status" value="1"/>
</dbReference>
<dbReference type="Pfam" id="PF00501">
    <property type="entry name" value="AMP-binding"/>
    <property type="match status" value="1"/>
</dbReference>
<dbReference type="InterPro" id="IPR000873">
    <property type="entry name" value="AMP-dep_synth/lig_dom"/>
</dbReference>
<dbReference type="InterPro" id="IPR042099">
    <property type="entry name" value="ANL_N_sf"/>
</dbReference>
<dbReference type="PROSITE" id="PS00455">
    <property type="entry name" value="AMP_BINDING"/>
    <property type="match status" value="1"/>
</dbReference>
<evidence type="ECO:0000313" key="3">
    <source>
        <dbReference type="Proteomes" id="UP000294545"/>
    </source>
</evidence>
<keyword evidence="2" id="KW-0436">Ligase</keyword>
<dbReference type="Proteomes" id="UP000294545">
    <property type="component" value="Unassembled WGS sequence"/>
</dbReference>
<dbReference type="Gene3D" id="3.30.300.30">
    <property type="match status" value="1"/>
</dbReference>
<sequence length="490" mass="56915">MREQLYDQIKKQGKKLYVLSKEKNWSYEELQYYCAFYHKMFRDNGYDKVLLSTNQNFNAYSAILAAYLTGTTFCIINPDLPVERKQYMIETFQPSLIICSEADNLNNVFEEKVFHLEKTKAAIKEFEICSIEQTFNNDLVYVSFTSGSTGMPKGCKIKRKAFEQFCRWASDEFSLTEEDIYGQYVPLYFDMSLIDIFGGTLHGVTLVPFSNFSEKLRPGVLLKRYNITFLNVVPQFLEILIQTNQCSREYLKSIRMIRFGGDKIYKKRLDRLFEHLPDVKVVSTYGPTETTCFCFYKTVDKTTYKNHSKEIVTIGNTIPGWQAYLRNVEENVGEIVIYGSNIGAGYLHQEKDEHFSGEIINGQEVEVYYTGDYASMSNGMYYFEGRRDAQIKINGNRVSLIEVEYALMKMGCSEVVAIFLKDNIFCFYCTSNEIFESEAEIKIRLEDKLPRYAIPSELIKLPKMPYNANGKVDRNKLKIIAEKLIMEWGK</sequence>
<dbReference type="Gene3D" id="3.40.50.12780">
    <property type="entry name" value="N-terminal domain of ligase-like"/>
    <property type="match status" value="1"/>
</dbReference>
<organism evidence="2 3">
    <name type="scientific">Natranaerovirga hydrolytica</name>
    <dbReference type="NCBI Taxonomy" id="680378"/>
    <lineage>
        <taxon>Bacteria</taxon>
        <taxon>Bacillati</taxon>
        <taxon>Bacillota</taxon>
        <taxon>Clostridia</taxon>
        <taxon>Lachnospirales</taxon>
        <taxon>Natranaerovirgaceae</taxon>
        <taxon>Natranaerovirga</taxon>
    </lineage>
</organism>
<accession>A0A4R1MMT6</accession>
<dbReference type="InterPro" id="IPR045851">
    <property type="entry name" value="AMP-bd_C_sf"/>
</dbReference>
<comment type="caution">
    <text evidence="2">The sequence shown here is derived from an EMBL/GenBank/DDBJ whole genome shotgun (WGS) entry which is preliminary data.</text>
</comment>
<gene>
    <name evidence="2" type="ORF">EDC19_1753</name>
</gene>
<dbReference type="GO" id="GO:0043041">
    <property type="term" value="P:amino acid activation for nonribosomal peptide biosynthetic process"/>
    <property type="evidence" value="ECO:0007669"/>
    <property type="project" value="TreeGrafter"/>
</dbReference>
<dbReference type="AlphaFoldDB" id="A0A4R1MMT6"/>
<dbReference type="GO" id="GO:0016874">
    <property type="term" value="F:ligase activity"/>
    <property type="evidence" value="ECO:0007669"/>
    <property type="project" value="UniProtKB-KW"/>
</dbReference>
<dbReference type="RefSeq" id="WP_132282471.1">
    <property type="nucleotide sequence ID" value="NZ_SMGQ01000013.1"/>
</dbReference>
<dbReference type="GO" id="GO:0005737">
    <property type="term" value="C:cytoplasm"/>
    <property type="evidence" value="ECO:0007669"/>
    <property type="project" value="TreeGrafter"/>
</dbReference>
<dbReference type="EMBL" id="SMGQ01000013">
    <property type="protein sequence ID" value="TCK92604.1"/>
    <property type="molecule type" value="Genomic_DNA"/>
</dbReference>
<evidence type="ECO:0000313" key="2">
    <source>
        <dbReference type="EMBL" id="TCK92604.1"/>
    </source>
</evidence>
<name>A0A4R1MMT6_9FIRM</name>
<dbReference type="SUPFAM" id="SSF56801">
    <property type="entry name" value="Acetyl-CoA synthetase-like"/>
    <property type="match status" value="1"/>
</dbReference>
<dbReference type="GO" id="GO:0031177">
    <property type="term" value="F:phosphopantetheine binding"/>
    <property type="evidence" value="ECO:0007669"/>
    <property type="project" value="TreeGrafter"/>
</dbReference>
<dbReference type="PANTHER" id="PTHR45527">
    <property type="entry name" value="NONRIBOSOMAL PEPTIDE SYNTHETASE"/>
    <property type="match status" value="1"/>
</dbReference>
<protein>
    <submittedName>
        <fullName evidence="2">Acyl-CoA synthetase (AMP-forming)/AMP-acid ligase II</fullName>
    </submittedName>
</protein>
<evidence type="ECO:0000259" key="1">
    <source>
        <dbReference type="Pfam" id="PF00501"/>
    </source>
</evidence>
<feature type="domain" description="AMP-dependent synthetase/ligase" evidence="1">
    <location>
        <begin position="7"/>
        <end position="347"/>
    </location>
</feature>
<dbReference type="OrthoDB" id="9778383at2"/>